<dbReference type="Gene3D" id="3.40.190.290">
    <property type="match status" value="1"/>
</dbReference>
<keyword evidence="3" id="KW-0804">Transcription</keyword>
<evidence type="ECO:0000313" key="5">
    <source>
        <dbReference type="EMBL" id="MCP1677089.1"/>
    </source>
</evidence>
<protein>
    <submittedName>
        <fullName evidence="5">DNA-binding transcriptional LysR family regulator</fullName>
    </submittedName>
</protein>
<dbReference type="EMBL" id="JALJXV010000013">
    <property type="protein sequence ID" value="MCP1677089.1"/>
    <property type="molecule type" value="Genomic_DNA"/>
</dbReference>
<sequence>MSSQSFNLAGREADSAIRPVSNPPEILAGRRVGRIQQAIYAAPELAQRLKTGQAFASADWIGASAVMGYRLLDDWMTKQGLDACCRYRTDSGLAMYAAIRDGSGAGVLPTYLGDPDPALVRIGDPIPALASDLWLLIHPDMSGTARIRAVTDVLANGLRERLE</sequence>
<gene>
    <name evidence="5" type="ORF">J2T57_004263</name>
</gene>
<dbReference type="InterPro" id="IPR005119">
    <property type="entry name" value="LysR_subst-bd"/>
</dbReference>
<evidence type="ECO:0000256" key="3">
    <source>
        <dbReference type="ARBA" id="ARBA00023163"/>
    </source>
</evidence>
<dbReference type="Proteomes" id="UP001205843">
    <property type="component" value="Unassembled WGS sequence"/>
</dbReference>
<dbReference type="SUPFAM" id="SSF53850">
    <property type="entry name" value="Periplasmic binding protein-like II"/>
    <property type="match status" value="1"/>
</dbReference>
<feature type="domain" description="LysR substrate-binding" evidence="4">
    <location>
        <begin position="8"/>
        <end position="157"/>
    </location>
</feature>
<dbReference type="PANTHER" id="PTHR30579">
    <property type="entry name" value="TRANSCRIPTIONAL REGULATOR"/>
    <property type="match status" value="1"/>
</dbReference>
<evidence type="ECO:0000259" key="4">
    <source>
        <dbReference type="Pfam" id="PF03466"/>
    </source>
</evidence>
<dbReference type="InterPro" id="IPR050176">
    <property type="entry name" value="LTTR"/>
</dbReference>
<proteinExistence type="predicted"/>
<comment type="caution">
    <text evidence="5">The sequence shown here is derived from an EMBL/GenBank/DDBJ whole genome shotgun (WGS) entry which is preliminary data.</text>
</comment>
<name>A0AAE3KDP7_9GAMM</name>
<evidence type="ECO:0000256" key="1">
    <source>
        <dbReference type="ARBA" id="ARBA00023015"/>
    </source>
</evidence>
<dbReference type="AlphaFoldDB" id="A0AAE3KDP7"/>
<accession>A0AAE3KDP7</accession>
<evidence type="ECO:0000313" key="6">
    <source>
        <dbReference type="Proteomes" id="UP001205843"/>
    </source>
</evidence>
<evidence type="ECO:0000256" key="2">
    <source>
        <dbReference type="ARBA" id="ARBA00023125"/>
    </source>
</evidence>
<dbReference type="RefSeq" id="WP_253485119.1">
    <property type="nucleotide sequence ID" value="NZ_JALJXV010000013.1"/>
</dbReference>
<reference evidence="5" key="1">
    <citation type="submission" date="2022-03" db="EMBL/GenBank/DDBJ databases">
        <title>Genomic Encyclopedia of Type Strains, Phase III (KMG-III): the genomes of soil and plant-associated and newly described type strains.</title>
        <authorList>
            <person name="Whitman W."/>
        </authorList>
    </citation>
    <scope>NUCLEOTIDE SEQUENCE</scope>
    <source>
        <strain evidence="5">ANL 6-2</strain>
    </source>
</reference>
<keyword evidence="6" id="KW-1185">Reference proteome</keyword>
<dbReference type="GO" id="GO:0003677">
    <property type="term" value="F:DNA binding"/>
    <property type="evidence" value="ECO:0007669"/>
    <property type="project" value="UniProtKB-KW"/>
</dbReference>
<organism evidence="5 6">
    <name type="scientific">Natronocella acetinitrilica</name>
    <dbReference type="NCBI Taxonomy" id="414046"/>
    <lineage>
        <taxon>Bacteria</taxon>
        <taxon>Pseudomonadati</taxon>
        <taxon>Pseudomonadota</taxon>
        <taxon>Gammaproteobacteria</taxon>
        <taxon>Chromatiales</taxon>
        <taxon>Ectothiorhodospiraceae</taxon>
        <taxon>Natronocella</taxon>
    </lineage>
</organism>
<dbReference type="Pfam" id="PF03466">
    <property type="entry name" value="LysR_substrate"/>
    <property type="match status" value="1"/>
</dbReference>
<dbReference type="GO" id="GO:0003700">
    <property type="term" value="F:DNA-binding transcription factor activity"/>
    <property type="evidence" value="ECO:0007669"/>
    <property type="project" value="TreeGrafter"/>
</dbReference>
<keyword evidence="1" id="KW-0805">Transcription regulation</keyword>
<dbReference type="PANTHER" id="PTHR30579:SF3">
    <property type="entry name" value="TRANSCRIPTIONAL REGULATORY PROTEIN"/>
    <property type="match status" value="1"/>
</dbReference>
<keyword evidence="2 5" id="KW-0238">DNA-binding</keyword>